<protein>
    <submittedName>
        <fullName evidence="2">DUF3558 domain-containing protein</fullName>
    </submittedName>
</protein>
<evidence type="ECO:0000256" key="1">
    <source>
        <dbReference type="SAM" id="SignalP"/>
    </source>
</evidence>
<organism evidence="2 3">
    <name type="scientific">Nocardia aobensis</name>
    <dbReference type="NCBI Taxonomy" id="257277"/>
    <lineage>
        <taxon>Bacteria</taxon>
        <taxon>Bacillati</taxon>
        <taxon>Actinomycetota</taxon>
        <taxon>Actinomycetes</taxon>
        <taxon>Mycobacteriales</taxon>
        <taxon>Nocardiaceae</taxon>
        <taxon>Nocardia</taxon>
    </lineage>
</organism>
<evidence type="ECO:0000313" key="2">
    <source>
        <dbReference type="EMBL" id="MFF0495662.1"/>
    </source>
</evidence>
<reference evidence="2 3" key="1">
    <citation type="submission" date="2024-10" db="EMBL/GenBank/DDBJ databases">
        <title>The Natural Products Discovery Center: Release of the First 8490 Sequenced Strains for Exploring Actinobacteria Biosynthetic Diversity.</title>
        <authorList>
            <person name="Kalkreuter E."/>
            <person name="Kautsar S.A."/>
            <person name="Yang D."/>
            <person name="Bader C.D."/>
            <person name="Teijaro C.N."/>
            <person name="Fluegel L."/>
            <person name="Davis C.M."/>
            <person name="Simpson J.R."/>
            <person name="Lauterbach L."/>
            <person name="Steele A.D."/>
            <person name="Gui C."/>
            <person name="Meng S."/>
            <person name="Li G."/>
            <person name="Viehrig K."/>
            <person name="Ye F."/>
            <person name="Su P."/>
            <person name="Kiefer A.F."/>
            <person name="Nichols A."/>
            <person name="Cepeda A.J."/>
            <person name="Yan W."/>
            <person name="Fan B."/>
            <person name="Jiang Y."/>
            <person name="Adhikari A."/>
            <person name="Zheng C.-J."/>
            <person name="Schuster L."/>
            <person name="Cowan T.M."/>
            <person name="Smanski M.J."/>
            <person name="Chevrette M.G."/>
            <person name="De Carvalho L.P.S."/>
            <person name="Shen B."/>
        </authorList>
    </citation>
    <scope>NUCLEOTIDE SEQUENCE [LARGE SCALE GENOMIC DNA]</scope>
    <source>
        <strain evidence="2 3">NPDC004119</strain>
    </source>
</reference>
<dbReference type="RefSeq" id="WP_387389896.1">
    <property type="nucleotide sequence ID" value="NZ_JBIAMT010000001.1"/>
</dbReference>
<dbReference type="Pfam" id="PF12079">
    <property type="entry name" value="DUF3558"/>
    <property type="match status" value="1"/>
</dbReference>
<accession>A0ABW6NWV1</accession>
<gene>
    <name evidence="2" type="ORF">ACFYU5_04585</name>
</gene>
<name>A0ABW6NWV1_9NOCA</name>
<proteinExistence type="predicted"/>
<dbReference type="PROSITE" id="PS51257">
    <property type="entry name" value="PROKAR_LIPOPROTEIN"/>
    <property type="match status" value="1"/>
</dbReference>
<evidence type="ECO:0000313" key="3">
    <source>
        <dbReference type="Proteomes" id="UP001601442"/>
    </source>
</evidence>
<keyword evidence="1" id="KW-0732">Signal</keyword>
<sequence length="201" mass="21415">MRTFRAIASLFVMPIILGSCGTNADDSGADSSATTSTSHRPVIAAAVKPAPEQDPAGNKPVIFDPCEQIGDAPISSAGFDPLTRERADQVHTGYAFIGCIFQRRENVQGAPHRVGALTISSTDITLDQFHQRQQDDLTEMTINGKPAISYKGLGNETCHVVMPGPDGSIDLQIESMSAFTNWSACDHAQEIASTVESALPK</sequence>
<comment type="caution">
    <text evidence="2">The sequence shown here is derived from an EMBL/GenBank/DDBJ whole genome shotgun (WGS) entry which is preliminary data.</text>
</comment>
<feature type="chain" id="PRO_5047031272" evidence="1">
    <location>
        <begin position="25"/>
        <end position="201"/>
    </location>
</feature>
<feature type="signal peptide" evidence="1">
    <location>
        <begin position="1"/>
        <end position="24"/>
    </location>
</feature>
<keyword evidence="3" id="KW-1185">Reference proteome</keyword>
<dbReference type="EMBL" id="JBIAMT010000001">
    <property type="protein sequence ID" value="MFF0495662.1"/>
    <property type="molecule type" value="Genomic_DNA"/>
</dbReference>
<dbReference type="Proteomes" id="UP001601442">
    <property type="component" value="Unassembled WGS sequence"/>
</dbReference>
<dbReference type="InterPro" id="IPR024520">
    <property type="entry name" value="DUF3558"/>
</dbReference>